<dbReference type="EMBL" id="CAJPDS010000012">
    <property type="protein sequence ID" value="CAF9913014.1"/>
    <property type="molecule type" value="Genomic_DNA"/>
</dbReference>
<organism evidence="3 4">
    <name type="scientific">Heterodermia speciosa</name>
    <dbReference type="NCBI Taxonomy" id="116794"/>
    <lineage>
        <taxon>Eukaryota</taxon>
        <taxon>Fungi</taxon>
        <taxon>Dikarya</taxon>
        <taxon>Ascomycota</taxon>
        <taxon>Pezizomycotina</taxon>
        <taxon>Lecanoromycetes</taxon>
        <taxon>OSLEUM clade</taxon>
        <taxon>Lecanoromycetidae</taxon>
        <taxon>Caliciales</taxon>
        <taxon>Physciaceae</taxon>
        <taxon>Heterodermia</taxon>
    </lineage>
</organism>
<gene>
    <name evidence="3" type="ORF">HETSPECPRED_001293</name>
</gene>
<dbReference type="Pfam" id="PF00382">
    <property type="entry name" value="TFIIB"/>
    <property type="match status" value="1"/>
</dbReference>
<feature type="region of interest" description="Disordered" evidence="1">
    <location>
        <begin position="173"/>
        <end position="204"/>
    </location>
</feature>
<feature type="compositionally biased region" description="Basic and acidic residues" evidence="1">
    <location>
        <begin position="173"/>
        <end position="194"/>
    </location>
</feature>
<keyword evidence="4" id="KW-1185">Reference proteome</keyword>
<protein>
    <recommendedName>
        <fullName evidence="2">Transcription factor TFIIB cyclin-like domain-containing protein</fullName>
    </recommendedName>
</protein>
<name>A0A8H3IGP6_9LECA</name>
<dbReference type="Proteomes" id="UP000664521">
    <property type="component" value="Unassembled WGS sequence"/>
</dbReference>
<dbReference type="SUPFAM" id="SSF47954">
    <property type="entry name" value="Cyclin-like"/>
    <property type="match status" value="1"/>
</dbReference>
<evidence type="ECO:0000313" key="4">
    <source>
        <dbReference type="Proteomes" id="UP000664521"/>
    </source>
</evidence>
<dbReference type="CDD" id="cd00043">
    <property type="entry name" value="CYCLIN_SF"/>
    <property type="match status" value="1"/>
</dbReference>
<dbReference type="AlphaFoldDB" id="A0A8H3IGP6"/>
<feature type="compositionally biased region" description="Polar residues" evidence="1">
    <location>
        <begin position="195"/>
        <end position="204"/>
    </location>
</feature>
<accession>A0A8H3IGP6</accession>
<feature type="domain" description="Transcription factor TFIIB cyclin-like" evidence="2">
    <location>
        <begin position="26"/>
        <end position="88"/>
    </location>
</feature>
<proteinExistence type="predicted"/>
<reference evidence="3" key="1">
    <citation type="submission" date="2021-03" db="EMBL/GenBank/DDBJ databases">
        <authorList>
            <person name="Tagirdzhanova G."/>
        </authorList>
    </citation>
    <scope>NUCLEOTIDE SEQUENCE</scope>
</reference>
<dbReference type="Gene3D" id="1.10.472.10">
    <property type="entry name" value="Cyclin-like"/>
    <property type="match status" value="1"/>
</dbReference>
<evidence type="ECO:0000259" key="2">
    <source>
        <dbReference type="Pfam" id="PF00382"/>
    </source>
</evidence>
<evidence type="ECO:0000313" key="3">
    <source>
        <dbReference type="EMBL" id="CAF9913014.1"/>
    </source>
</evidence>
<dbReference type="InterPro" id="IPR036915">
    <property type="entry name" value="Cyclin-like_sf"/>
</dbReference>
<evidence type="ECO:0000256" key="1">
    <source>
        <dbReference type="SAM" id="MobiDB-lite"/>
    </source>
</evidence>
<dbReference type="GO" id="GO:0017025">
    <property type="term" value="F:TBP-class protein binding"/>
    <property type="evidence" value="ECO:0007669"/>
    <property type="project" value="InterPro"/>
</dbReference>
<dbReference type="InterPro" id="IPR013150">
    <property type="entry name" value="TFIIB_cyclin"/>
</dbReference>
<sequence length="204" mass="23048">MAPPSPANAPSPEAIKRTEAMHLVQAKLEKYCGILTLPLEVQYKAEELYVQAYDAKLKRGTSLRAFLCACLFLATQQEYEATYISNIVGTLDADIPKTVQAMWRLENFLADGTVVIRKRDRITVTCVPSDSRQALRMHQRPSVEVHLTWPEDPKPVVTGDLYVNSPSLREMRAQRKVLAEKTSKQPERSKEMRTTQDNSTEGVE</sequence>
<comment type="caution">
    <text evidence="3">The sequence shown here is derived from an EMBL/GenBank/DDBJ whole genome shotgun (WGS) entry which is preliminary data.</text>
</comment>